<protein>
    <submittedName>
        <fullName evidence="1">Uncharacterized protein</fullName>
    </submittedName>
</protein>
<dbReference type="EMBL" id="JAHRIQ010057452">
    <property type="protein sequence ID" value="MEQ2238986.1"/>
    <property type="molecule type" value="Genomic_DNA"/>
</dbReference>
<proteinExistence type="predicted"/>
<keyword evidence="2" id="KW-1185">Reference proteome</keyword>
<sequence length="68" mass="8153">MCCIEICQEEKAISGRKGKERRKKRAWIERFKKGSKTKKKKGFFLIPYSVPSQRVFKVCFESIPRWIQ</sequence>
<gene>
    <name evidence="1" type="ORF">ILYODFUR_039102</name>
</gene>
<comment type="caution">
    <text evidence="1">The sequence shown here is derived from an EMBL/GenBank/DDBJ whole genome shotgun (WGS) entry which is preliminary data.</text>
</comment>
<reference evidence="1 2" key="1">
    <citation type="submission" date="2021-06" db="EMBL/GenBank/DDBJ databases">
        <authorList>
            <person name="Palmer J.M."/>
        </authorList>
    </citation>
    <scope>NUCLEOTIDE SEQUENCE [LARGE SCALE GENOMIC DNA]</scope>
    <source>
        <strain evidence="2">if_2019</strain>
        <tissue evidence="1">Muscle</tissue>
    </source>
</reference>
<organism evidence="1 2">
    <name type="scientific">Ilyodon furcidens</name>
    <name type="common">goldbreast splitfin</name>
    <dbReference type="NCBI Taxonomy" id="33524"/>
    <lineage>
        <taxon>Eukaryota</taxon>
        <taxon>Metazoa</taxon>
        <taxon>Chordata</taxon>
        <taxon>Craniata</taxon>
        <taxon>Vertebrata</taxon>
        <taxon>Euteleostomi</taxon>
        <taxon>Actinopterygii</taxon>
        <taxon>Neopterygii</taxon>
        <taxon>Teleostei</taxon>
        <taxon>Neoteleostei</taxon>
        <taxon>Acanthomorphata</taxon>
        <taxon>Ovalentaria</taxon>
        <taxon>Atherinomorphae</taxon>
        <taxon>Cyprinodontiformes</taxon>
        <taxon>Goodeidae</taxon>
        <taxon>Ilyodon</taxon>
    </lineage>
</organism>
<evidence type="ECO:0000313" key="1">
    <source>
        <dbReference type="EMBL" id="MEQ2238986.1"/>
    </source>
</evidence>
<name>A0ABV0U458_9TELE</name>
<evidence type="ECO:0000313" key="2">
    <source>
        <dbReference type="Proteomes" id="UP001482620"/>
    </source>
</evidence>
<accession>A0ABV0U458</accession>
<dbReference type="Proteomes" id="UP001482620">
    <property type="component" value="Unassembled WGS sequence"/>
</dbReference>